<evidence type="ECO:0000256" key="3">
    <source>
        <dbReference type="ARBA" id="ARBA00022801"/>
    </source>
</evidence>
<name>A0A947GDV2_9HYPH</name>
<keyword evidence="9" id="KW-1185">Reference proteome</keyword>
<protein>
    <submittedName>
        <fullName evidence="8">S9 family peptidase</fullName>
    </submittedName>
</protein>
<accession>A0A947GDV2</accession>
<dbReference type="RefSeq" id="WP_261967333.1">
    <property type="nucleotide sequence ID" value="NZ_JAHHZF010000002.1"/>
</dbReference>
<evidence type="ECO:0000259" key="6">
    <source>
        <dbReference type="Pfam" id="PF00326"/>
    </source>
</evidence>
<sequence length="699" mass="77098">MKDTGRSVTPPRPAEKRPSVSVWHGRERVDDYQWLRADNWQDVMRTPSALPADIRAYLDAENAYTEAVLKETEALQATLFAELKGRIKQDDSSVPTKDGPWAYGTRYVEGAQHPRVVRVPRDGGEEQVLLDANALAEGKAYFRLGAASHSPDHAWLAWSADDKGSEYFTLRLRDLATGSDLPDAIPETGGMAWANDGQTLFYVWLDENHRPAKVFRHKVGRPASEDVVVYEERDPGFFIGVGRTQSGRYLVIDVHDHETSEVWLIDADAPLEPPRLVAARETAVEYDVDHGDGRFYIRTNADGAEDFKIVTAPEATPDRTHWRDLVAHVPGRLVISHQILARHLVRLERVEGLPRIIVQTLATGTEAPIAFDEEAYSLGLAGGYEFDTDEIRFTYSSMTTPARVYDYDMATGRRMLRKEQEVPSGHDPARYVTRRIQAPAADGETVPVSLLYLKDTPLDGSAPLLLYGYGAYGITIPAAFSTNALSLVDRGFVYAIAHVRGGKDKGFRWYAQGRREFKTNTFDDFVAAADALVAGRFTSRGRIVAQGGSAGGMLMGAIANRAGDRFGAIVAEVPFVDVLATMLDETLPLTPPEWPEWGNPIADPQAYDRILGYSPYDNVAAQPYPAILALAGLTDPRVTYWEPAKWVARLRATKTDDNLLLLKTNMDAGHGGAAGRFERLKEVALVQAFALLCVGLAGA</sequence>
<evidence type="ECO:0000256" key="1">
    <source>
        <dbReference type="ARBA" id="ARBA00005228"/>
    </source>
</evidence>
<dbReference type="InterPro" id="IPR002470">
    <property type="entry name" value="Peptidase_S9A"/>
</dbReference>
<dbReference type="EMBL" id="JAHHZF010000002">
    <property type="protein sequence ID" value="MBT9288665.1"/>
    <property type="molecule type" value="Genomic_DNA"/>
</dbReference>
<dbReference type="Gene3D" id="3.40.50.1820">
    <property type="entry name" value="alpha/beta hydrolase"/>
    <property type="match status" value="1"/>
</dbReference>
<dbReference type="SUPFAM" id="SSF53474">
    <property type="entry name" value="alpha/beta-Hydrolases"/>
    <property type="match status" value="1"/>
</dbReference>
<dbReference type="GO" id="GO:0006508">
    <property type="term" value="P:proteolysis"/>
    <property type="evidence" value="ECO:0007669"/>
    <property type="project" value="UniProtKB-KW"/>
</dbReference>
<evidence type="ECO:0000256" key="5">
    <source>
        <dbReference type="SAM" id="MobiDB-lite"/>
    </source>
</evidence>
<evidence type="ECO:0000313" key="9">
    <source>
        <dbReference type="Proteomes" id="UP000766595"/>
    </source>
</evidence>
<proteinExistence type="inferred from homology"/>
<dbReference type="SUPFAM" id="SSF50993">
    <property type="entry name" value="Peptidase/esterase 'gauge' domain"/>
    <property type="match status" value="1"/>
</dbReference>
<dbReference type="InterPro" id="IPR029058">
    <property type="entry name" value="AB_hydrolase_fold"/>
</dbReference>
<keyword evidence="3" id="KW-0378">Hydrolase</keyword>
<dbReference type="PANTHER" id="PTHR11757">
    <property type="entry name" value="PROTEASE FAMILY S9A OLIGOPEPTIDASE"/>
    <property type="match status" value="1"/>
</dbReference>
<evidence type="ECO:0000256" key="4">
    <source>
        <dbReference type="ARBA" id="ARBA00022825"/>
    </source>
</evidence>
<evidence type="ECO:0000256" key="2">
    <source>
        <dbReference type="ARBA" id="ARBA00022670"/>
    </source>
</evidence>
<organism evidence="8 9">
    <name type="scientific">Prosthecodimorpha staleyi</name>
    <dbReference type="NCBI Taxonomy" id="2840188"/>
    <lineage>
        <taxon>Bacteria</taxon>
        <taxon>Pseudomonadati</taxon>
        <taxon>Pseudomonadota</taxon>
        <taxon>Alphaproteobacteria</taxon>
        <taxon>Hyphomicrobiales</taxon>
        <taxon>Ancalomicrobiaceae</taxon>
        <taxon>Prosthecodimorpha</taxon>
    </lineage>
</organism>
<dbReference type="Gene3D" id="2.130.10.120">
    <property type="entry name" value="Prolyl oligopeptidase, N-terminal domain"/>
    <property type="match status" value="1"/>
</dbReference>
<gene>
    <name evidence="8" type="ORF">KL771_04345</name>
</gene>
<feature type="domain" description="Peptidase S9 prolyl oligopeptidase catalytic" evidence="6">
    <location>
        <begin position="479"/>
        <end position="694"/>
    </location>
</feature>
<evidence type="ECO:0000259" key="7">
    <source>
        <dbReference type="Pfam" id="PF02897"/>
    </source>
</evidence>
<reference evidence="8 9" key="1">
    <citation type="submission" date="2021-06" db="EMBL/GenBank/DDBJ databases">
        <authorList>
            <person name="Grouzdev D.S."/>
            <person name="Koziaeva V."/>
        </authorList>
    </citation>
    <scope>NUCLEOTIDE SEQUENCE [LARGE SCALE GENOMIC DNA]</scope>
    <source>
        <strain evidence="8 9">22</strain>
    </source>
</reference>
<dbReference type="PRINTS" id="PR00862">
    <property type="entry name" value="PROLIGOPTASE"/>
</dbReference>
<dbReference type="InterPro" id="IPR002471">
    <property type="entry name" value="Pept_S9_AS"/>
</dbReference>
<feature type="region of interest" description="Disordered" evidence="5">
    <location>
        <begin position="1"/>
        <end position="21"/>
    </location>
</feature>
<dbReference type="AlphaFoldDB" id="A0A947GDV2"/>
<dbReference type="PROSITE" id="PS00708">
    <property type="entry name" value="PRO_ENDOPEP_SER"/>
    <property type="match status" value="1"/>
</dbReference>
<comment type="similarity">
    <text evidence="1">Belongs to the peptidase S9A family.</text>
</comment>
<dbReference type="PANTHER" id="PTHR11757:SF19">
    <property type="entry name" value="PROLYL ENDOPEPTIDASE-LIKE"/>
    <property type="match status" value="1"/>
</dbReference>
<keyword evidence="2" id="KW-0645">Protease</keyword>
<evidence type="ECO:0000313" key="8">
    <source>
        <dbReference type="EMBL" id="MBT9288665.1"/>
    </source>
</evidence>
<dbReference type="InterPro" id="IPR051543">
    <property type="entry name" value="Serine_Peptidase_S9A"/>
</dbReference>
<comment type="caution">
    <text evidence="8">The sequence shown here is derived from an EMBL/GenBank/DDBJ whole genome shotgun (WGS) entry which is preliminary data.</text>
</comment>
<dbReference type="GO" id="GO:0004252">
    <property type="term" value="F:serine-type endopeptidase activity"/>
    <property type="evidence" value="ECO:0007669"/>
    <property type="project" value="InterPro"/>
</dbReference>
<dbReference type="InterPro" id="IPR023302">
    <property type="entry name" value="Pept_S9A_N"/>
</dbReference>
<dbReference type="Proteomes" id="UP000766595">
    <property type="component" value="Unassembled WGS sequence"/>
</dbReference>
<feature type="domain" description="Peptidase S9A N-terminal" evidence="7">
    <location>
        <begin position="14"/>
        <end position="419"/>
    </location>
</feature>
<dbReference type="Pfam" id="PF00326">
    <property type="entry name" value="Peptidase_S9"/>
    <property type="match status" value="1"/>
</dbReference>
<keyword evidence="4" id="KW-0720">Serine protease</keyword>
<dbReference type="Pfam" id="PF02897">
    <property type="entry name" value="Peptidase_S9_N"/>
    <property type="match status" value="1"/>
</dbReference>
<dbReference type="InterPro" id="IPR001375">
    <property type="entry name" value="Peptidase_S9_cat"/>
</dbReference>